<keyword evidence="3" id="KW-1185">Reference proteome</keyword>
<protein>
    <recommendedName>
        <fullName evidence="1">Reverse transcriptase Ty1/copia-type domain-containing protein</fullName>
    </recommendedName>
</protein>
<gene>
    <name evidence="2" type="ORF">SI8410_09012676</name>
</gene>
<dbReference type="Proteomes" id="UP000663760">
    <property type="component" value="Chromosome 9"/>
</dbReference>
<dbReference type="PANTHER" id="PTHR11439">
    <property type="entry name" value="GAG-POL-RELATED RETROTRANSPOSON"/>
    <property type="match status" value="1"/>
</dbReference>
<dbReference type="InterPro" id="IPR013103">
    <property type="entry name" value="RVT_2"/>
</dbReference>
<dbReference type="PANTHER" id="PTHR11439:SF463">
    <property type="entry name" value="REVERSE TRANSCRIPTASE TY1_COPIA-TYPE DOMAIN-CONTAINING PROTEIN"/>
    <property type="match status" value="1"/>
</dbReference>
<proteinExistence type="predicted"/>
<evidence type="ECO:0000259" key="1">
    <source>
        <dbReference type="Pfam" id="PF07727"/>
    </source>
</evidence>
<evidence type="ECO:0000313" key="3">
    <source>
        <dbReference type="Proteomes" id="UP000663760"/>
    </source>
</evidence>
<dbReference type="EMBL" id="LR746272">
    <property type="protein sequence ID" value="CAA7401998.1"/>
    <property type="molecule type" value="Genomic_DNA"/>
</dbReference>
<dbReference type="CDD" id="cd09272">
    <property type="entry name" value="RNase_HI_RT_Ty1"/>
    <property type="match status" value="1"/>
</dbReference>
<dbReference type="SUPFAM" id="SSF56672">
    <property type="entry name" value="DNA/RNA polymerases"/>
    <property type="match status" value="1"/>
</dbReference>
<organism evidence="2 3">
    <name type="scientific">Spirodela intermedia</name>
    <name type="common">Intermediate duckweed</name>
    <dbReference type="NCBI Taxonomy" id="51605"/>
    <lineage>
        <taxon>Eukaryota</taxon>
        <taxon>Viridiplantae</taxon>
        <taxon>Streptophyta</taxon>
        <taxon>Embryophyta</taxon>
        <taxon>Tracheophyta</taxon>
        <taxon>Spermatophyta</taxon>
        <taxon>Magnoliopsida</taxon>
        <taxon>Liliopsida</taxon>
        <taxon>Araceae</taxon>
        <taxon>Lemnoideae</taxon>
        <taxon>Spirodela</taxon>
    </lineage>
</organism>
<accession>A0A7I8KY48</accession>
<sequence length="217" mass="24622">MLKMGYKQSQSNHILFFSHSSSGGVTTLIVYVDDIIVTRNDDAEKRLLSQCLSQEFEMKTVRRLKYFLGIKVAYFKNSIFLSQQKYVIDLLQETGKTTCKPVNSPIDPNLKLTAVEEDIVLCWIVDQRSTSGYCTFLGGNLITWRSKKQNVISRSSAEAEFRIDCHFIKEKIDSGQICTIYVPTIDQIADIFTKGLCGNIFYHLVSKLGMDNIHSPA</sequence>
<name>A0A7I8KY48_SPIIN</name>
<dbReference type="Pfam" id="PF07727">
    <property type="entry name" value="RVT_2"/>
    <property type="match status" value="1"/>
</dbReference>
<reference evidence="2" key="1">
    <citation type="submission" date="2020-02" db="EMBL/GenBank/DDBJ databases">
        <authorList>
            <person name="Scholz U."/>
            <person name="Mascher M."/>
            <person name="Fiebig A."/>
        </authorList>
    </citation>
    <scope>NUCLEOTIDE SEQUENCE</scope>
</reference>
<dbReference type="AlphaFoldDB" id="A0A7I8KY48"/>
<evidence type="ECO:0000313" key="2">
    <source>
        <dbReference type="EMBL" id="CAA7401998.1"/>
    </source>
</evidence>
<feature type="domain" description="Reverse transcriptase Ty1/copia-type" evidence="1">
    <location>
        <begin position="3"/>
        <end position="106"/>
    </location>
</feature>
<dbReference type="InterPro" id="IPR043502">
    <property type="entry name" value="DNA/RNA_pol_sf"/>
</dbReference>
<dbReference type="OrthoDB" id="1919845at2759"/>